<evidence type="ECO:0000313" key="8">
    <source>
        <dbReference type="Proteomes" id="UP001595887"/>
    </source>
</evidence>
<comment type="catalytic activity">
    <reaction evidence="2">
        <text>UDP-N-acetyl-alpha-D-glucosamine = UDP-N-acetyl-alpha-D-mannosamine</text>
        <dbReference type="Rhea" id="RHEA:17213"/>
        <dbReference type="ChEBI" id="CHEBI:57705"/>
        <dbReference type="ChEBI" id="CHEBI:68623"/>
        <dbReference type="EC" id="5.1.3.14"/>
    </reaction>
</comment>
<dbReference type="PANTHER" id="PTHR43174">
    <property type="entry name" value="UDP-N-ACETYLGLUCOSAMINE 2-EPIMERASE"/>
    <property type="match status" value="1"/>
</dbReference>
<keyword evidence="8" id="KW-1185">Reference proteome</keyword>
<evidence type="ECO:0000256" key="1">
    <source>
        <dbReference type="ARBA" id="ARBA00023235"/>
    </source>
</evidence>
<proteinExistence type="inferred from homology"/>
<dbReference type="Pfam" id="PF02350">
    <property type="entry name" value="Epimerase_2"/>
    <property type="match status" value="1"/>
</dbReference>
<comment type="caution">
    <text evidence="7">The sequence shown here is derived from an EMBL/GenBank/DDBJ whole genome shotgun (WGS) entry which is preliminary data.</text>
</comment>
<dbReference type="PANTHER" id="PTHR43174:SF2">
    <property type="entry name" value="UDP-N-ACETYLGLUCOSAMINE 2-EPIMERASE"/>
    <property type="match status" value="1"/>
</dbReference>
<evidence type="ECO:0000256" key="4">
    <source>
        <dbReference type="ARBA" id="ARBA00038858"/>
    </source>
</evidence>
<dbReference type="Proteomes" id="UP001595887">
    <property type="component" value="Unassembled WGS sequence"/>
</dbReference>
<name>A0ABV8RLU9_9SPHN</name>
<dbReference type="CDD" id="cd03786">
    <property type="entry name" value="GTB_UDP-GlcNAc_2-Epimerase"/>
    <property type="match status" value="1"/>
</dbReference>
<keyword evidence="1 5" id="KW-0413">Isomerase</keyword>
<accession>A0ABV8RLU9</accession>
<dbReference type="InterPro" id="IPR003331">
    <property type="entry name" value="UDP_GlcNAc_Epimerase_2_dom"/>
</dbReference>
<organism evidence="7 8">
    <name type="scientific">Sphingorhabdus arenilitoris</name>
    <dbReference type="NCBI Taxonomy" id="1490041"/>
    <lineage>
        <taxon>Bacteria</taxon>
        <taxon>Pseudomonadati</taxon>
        <taxon>Pseudomonadota</taxon>
        <taxon>Alphaproteobacteria</taxon>
        <taxon>Sphingomonadales</taxon>
        <taxon>Sphingomonadaceae</taxon>
        <taxon>Sphingorhabdus</taxon>
    </lineage>
</organism>
<evidence type="ECO:0000256" key="5">
    <source>
        <dbReference type="RuleBase" id="RU003513"/>
    </source>
</evidence>
<comment type="similarity">
    <text evidence="3 5">Belongs to the UDP-N-acetylglucosamine 2-epimerase family.</text>
</comment>
<sequence length="376" mass="40447">MIHPTKILSVFGTRPEAIKMAPVVLKLAADPRFDARVCVTGQHAEMLEQVNSLFGIVPDIDLKIMKAGQGLTHITTAVLEGLEPVLADMKPDYVLVHGDTTTSTAAALAAFYAGAKVGHVEAGLRTRNLLSPWPEEANRQITGRITNLHFAPTALSRANLIEEAVAPDTIHVTGNTVIDALMMVKDKIENDAALNAEFEAAFPYLDPSKRLILVTGHRRENHDGGIARVCEALAQIAARGDVQILYPVHLNPKVKNAVDKVLTGVDNVFLAEPQSYLPFVWLLNRCALVVTDSGGLQEEAPSFGKPVLVTRDTTERPEAVEAGTVKLIGTDSTALACEVIKLLDDDTAYQAMSRAHNPYGDGFAAGRIADILAAQN</sequence>
<evidence type="ECO:0000256" key="3">
    <source>
        <dbReference type="ARBA" id="ARBA00038209"/>
    </source>
</evidence>
<gene>
    <name evidence="7" type="primary">wecB</name>
    <name evidence="7" type="ORF">ACFOWX_12570</name>
</gene>
<dbReference type="EC" id="5.1.3.14" evidence="4"/>
<dbReference type="EMBL" id="JBHSDH010000013">
    <property type="protein sequence ID" value="MFC4293251.1"/>
    <property type="molecule type" value="Genomic_DNA"/>
</dbReference>
<evidence type="ECO:0000313" key="7">
    <source>
        <dbReference type="EMBL" id="MFC4293251.1"/>
    </source>
</evidence>
<dbReference type="RefSeq" id="WP_381424633.1">
    <property type="nucleotide sequence ID" value="NZ_JBHSDH010000013.1"/>
</dbReference>
<evidence type="ECO:0000259" key="6">
    <source>
        <dbReference type="Pfam" id="PF02350"/>
    </source>
</evidence>
<dbReference type="Gene3D" id="3.40.50.2000">
    <property type="entry name" value="Glycogen Phosphorylase B"/>
    <property type="match status" value="2"/>
</dbReference>
<feature type="domain" description="UDP-N-acetylglucosamine 2-epimerase" evidence="6">
    <location>
        <begin position="26"/>
        <end position="372"/>
    </location>
</feature>
<evidence type="ECO:0000256" key="2">
    <source>
        <dbReference type="ARBA" id="ARBA00036080"/>
    </source>
</evidence>
<dbReference type="InterPro" id="IPR029767">
    <property type="entry name" value="WecB-like"/>
</dbReference>
<dbReference type="NCBIfam" id="TIGR00236">
    <property type="entry name" value="wecB"/>
    <property type="match status" value="1"/>
</dbReference>
<dbReference type="SUPFAM" id="SSF53756">
    <property type="entry name" value="UDP-Glycosyltransferase/glycogen phosphorylase"/>
    <property type="match status" value="1"/>
</dbReference>
<reference evidence="8" key="1">
    <citation type="journal article" date="2019" name="Int. J. Syst. Evol. Microbiol.">
        <title>The Global Catalogue of Microorganisms (GCM) 10K type strain sequencing project: providing services to taxonomists for standard genome sequencing and annotation.</title>
        <authorList>
            <consortium name="The Broad Institute Genomics Platform"/>
            <consortium name="The Broad Institute Genome Sequencing Center for Infectious Disease"/>
            <person name="Wu L."/>
            <person name="Ma J."/>
        </authorList>
    </citation>
    <scope>NUCLEOTIDE SEQUENCE [LARGE SCALE GENOMIC DNA]</scope>
    <source>
        <strain evidence="8">CECT 8531</strain>
    </source>
</reference>
<dbReference type="GO" id="GO:0008761">
    <property type="term" value="F:UDP-N-acetylglucosamine 2-epimerase activity"/>
    <property type="evidence" value="ECO:0007669"/>
    <property type="project" value="UniProtKB-EC"/>
</dbReference>
<protein>
    <recommendedName>
        <fullName evidence="4">UDP-N-acetylglucosamine 2-epimerase (non-hydrolyzing)</fullName>
        <ecNumber evidence="4">5.1.3.14</ecNumber>
    </recommendedName>
</protein>